<name>A0A1N7LCI4_9BACL</name>
<proteinExistence type="inferred from homology"/>
<dbReference type="PROSITE" id="PS50005">
    <property type="entry name" value="TPR"/>
    <property type="match status" value="2"/>
</dbReference>
<feature type="repeat" description="TPR" evidence="6">
    <location>
        <begin position="316"/>
        <end position="349"/>
    </location>
</feature>
<dbReference type="Proteomes" id="UP000186795">
    <property type="component" value="Unassembled WGS sequence"/>
</dbReference>
<sequence length="440" mass="51143">MMDVQEMGKIIRRVRKERGFRLEDLADENISPATISNIERGVPHVNHERAMYLLEKLNLELKDLPKLIMGEKRKFDEYLYYLKSADIKREIGDIQGALEKLDSLQLSDDHPLAPMLFYLKGKCHKDLQNFNRAKRNLYKAIQLTSQQSDHTNIEAVSFLELAICEYFQNDLDNALKFTESGIDAFQHDGERQDAWYLLQANKGLYLERMGRIGSAMKVVEDNWDDLSKMENVQVKLVFYWLRSELNYRLEMDEEASRYAMEGLELARINRKFSSTHSLSTVLGSVYLRQGELDKAEDSFMNALGCIGKLESKESIANIYIRLGSLYKLKDQHDQAAQALEKAIQTGKEYNDIPRLTSAYIAMGELLLFKGQQREAVEYFNEALHFATKHNLKKREHRALYGLASSWKGIDEQEFQKCMMSMHELQGQLRQTERVFFDEVD</sequence>
<evidence type="ECO:0000313" key="8">
    <source>
        <dbReference type="EMBL" id="SIS71526.1"/>
    </source>
</evidence>
<evidence type="ECO:0000256" key="6">
    <source>
        <dbReference type="PROSITE-ProRule" id="PRU00339"/>
    </source>
</evidence>
<dbReference type="InterPro" id="IPR001387">
    <property type="entry name" value="Cro/C1-type_HTH"/>
</dbReference>
<gene>
    <name evidence="8" type="ORF">SAMN05421790_10490</name>
</gene>
<comment type="similarity">
    <text evidence="5">Belongs to the Rap family.</text>
</comment>
<evidence type="ECO:0000259" key="7">
    <source>
        <dbReference type="PROSITE" id="PS50943"/>
    </source>
</evidence>
<keyword evidence="4 6" id="KW-0802">TPR repeat</keyword>
<dbReference type="Gene3D" id="1.25.40.10">
    <property type="entry name" value="Tetratricopeptide repeat domain"/>
    <property type="match status" value="2"/>
</dbReference>
<feature type="domain" description="HTH cro/C1-type" evidence="7">
    <location>
        <begin position="11"/>
        <end position="64"/>
    </location>
</feature>
<evidence type="ECO:0000313" key="9">
    <source>
        <dbReference type="Proteomes" id="UP000186795"/>
    </source>
</evidence>
<feature type="repeat" description="TPR" evidence="6">
    <location>
        <begin position="356"/>
        <end position="389"/>
    </location>
</feature>
<dbReference type="GO" id="GO:0003677">
    <property type="term" value="F:DNA binding"/>
    <property type="evidence" value="ECO:0007669"/>
    <property type="project" value="InterPro"/>
</dbReference>
<reference evidence="9" key="1">
    <citation type="submission" date="2017-01" db="EMBL/GenBank/DDBJ databases">
        <authorList>
            <person name="Varghese N."/>
            <person name="Submissions S."/>
        </authorList>
    </citation>
    <scope>NUCLEOTIDE SEQUENCE [LARGE SCALE GENOMIC DNA]</scope>
    <source>
        <strain evidence="9">DSM 45196</strain>
    </source>
</reference>
<dbReference type="Pfam" id="PF13424">
    <property type="entry name" value="TPR_12"/>
    <property type="match status" value="1"/>
</dbReference>
<keyword evidence="2" id="KW-0963">Cytoplasm</keyword>
<keyword evidence="9" id="KW-1185">Reference proteome</keyword>
<dbReference type="PROSITE" id="PS50943">
    <property type="entry name" value="HTH_CROC1"/>
    <property type="match status" value="1"/>
</dbReference>
<accession>A0A1N7LCI4</accession>
<dbReference type="PANTHER" id="PTHR46630">
    <property type="entry name" value="TETRATRICOPEPTIDE REPEAT PROTEIN 29"/>
    <property type="match status" value="1"/>
</dbReference>
<dbReference type="AlphaFoldDB" id="A0A1N7LCI4"/>
<evidence type="ECO:0000256" key="1">
    <source>
        <dbReference type="ARBA" id="ARBA00004496"/>
    </source>
</evidence>
<comment type="subcellular location">
    <subcellularLocation>
        <location evidence="1">Cytoplasm</location>
    </subcellularLocation>
</comment>
<dbReference type="GO" id="GO:0005737">
    <property type="term" value="C:cytoplasm"/>
    <property type="evidence" value="ECO:0007669"/>
    <property type="project" value="UniProtKB-SubCell"/>
</dbReference>
<dbReference type="Pfam" id="PF01381">
    <property type="entry name" value="HTH_3"/>
    <property type="match status" value="1"/>
</dbReference>
<dbReference type="CDD" id="cd00093">
    <property type="entry name" value="HTH_XRE"/>
    <property type="match status" value="1"/>
</dbReference>
<protein>
    <submittedName>
        <fullName evidence="8">Tetratricopeptide repeat-containing protein</fullName>
    </submittedName>
</protein>
<evidence type="ECO:0000256" key="2">
    <source>
        <dbReference type="ARBA" id="ARBA00022490"/>
    </source>
</evidence>
<organism evidence="8 9">
    <name type="scientific">Kroppenstedtia eburnea</name>
    <dbReference type="NCBI Taxonomy" id="714067"/>
    <lineage>
        <taxon>Bacteria</taxon>
        <taxon>Bacillati</taxon>
        <taxon>Bacillota</taxon>
        <taxon>Bacilli</taxon>
        <taxon>Bacillales</taxon>
        <taxon>Thermoactinomycetaceae</taxon>
        <taxon>Kroppenstedtia</taxon>
    </lineage>
</organism>
<evidence type="ECO:0000256" key="3">
    <source>
        <dbReference type="ARBA" id="ARBA00022737"/>
    </source>
</evidence>
<dbReference type="SUPFAM" id="SSF47413">
    <property type="entry name" value="lambda repressor-like DNA-binding domains"/>
    <property type="match status" value="1"/>
</dbReference>
<dbReference type="SUPFAM" id="SSF48452">
    <property type="entry name" value="TPR-like"/>
    <property type="match status" value="2"/>
</dbReference>
<dbReference type="Pfam" id="PF13181">
    <property type="entry name" value="TPR_8"/>
    <property type="match status" value="2"/>
</dbReference>
<dbReference type="EMBL" id="FTOD01000004">
    <property type="protein sequence ID" value="SIS71526.1"/>
    <property type="molecule type" value="Genomic_DNA"/>
</dbReference>
<dbReference type="InterPro" id="IPR011990">
    <property type="entry name" value="TPR-like_helical_dom_sf"/>
</dbReference>
<dbReference type="InterPro" id="IPR019734">
    <property type="entry name" value="TPR_rpt"/>
</dbReference>
<dbReference type="Gene3D" id="1.10.260.40">
    <property type="entry name" value="lambda repressor-like DNA-binding domains"/>
    <property type="match status" value="1"/>
</dbReference>
<dbReference type="InterPro" id="IPR010982">
    <property type="entry name" value="Lambda_DNA-bd_dom_sf"/>
</dbReference>
<dbReference type="InterPro" id="IPR051476">
    <property type="entry name" value="Bac_ResReg_Asp_Phosphatase"/>
</dbReference>
<keyword evidence="3" id="KW-0677">Repeat</keyword>
<dbReference type="PANTHER" id="PTHR46630:SF1">
    <property type="entry name" value="TETRATRICOPEPTIDE REPEAT PROTEIN 29"/>
    <property type="match status" value="1"/>
</dbReference>
<dbReference type="SMART" id="SM00028">
    <property type="entry name" value="TPR"/>
    <property type="match status" value="5"/>
</dbReference>
<evidence type="ECO:0000256" key="5">
    <source>
        <dbReference type="ARBA" id="ARBA00038253"/>
    </source>
</evidence>
<evidence type="ECO:0000256" key="4">
    <source>
        <dbReference type="ARBA" id="ARBA00022803"/>
    </source>
</evidence>